<dbReference type="Proteomes" id="UP000662747">
    <property type="component" value="Chromosome"/>
</dbReference>
<evidence type="ECO:0000313" key="4">
    <source>
        <dbReference type="Proteomes" id="UP000662747"/>
    </source>
</evidence>
<evidence type="ECO:0000256" key="1">
    <source>
        <dbReference type="SAM" id="MobiDB-lite"/>
    </source>
</evidence>
<reference evidence="3 4" key="1">
    <citation type="submission" date="2021-02" db="EMBL/GenBank/DDBJ databases">
        <title>De Novo genome assembly of isolated myxobacteria.</title>
        <authorList>
            <person name="Stevens D.C."/>
        </authorList>
    </citation>
    <scope>NUCLEOTIDE SEQUENCE [LARGE SCALE GENOMIC DNA]</scope>
    <source>
        <strain evidence="4">SCPEA02</strain>
    </source>
</reference>
<dbReference type="EMBL" id="CP071090">
    <property type="protein sequence ID" value="QSQ26252.1"/>
    <property type="molecule type" value="Genomic_DNA"/>
</dbReference>
<dbReference type="PROSITE" id="PS51257">
    <property type="entry name" value="PROKAR_LIPOPROTEIN"/>
    <property type="match status" value="1"/>
</dbReference>
<accession>A0ABX7P723</accession>
<gene>
    <name evidence="3" type="ORF">JY651_15530</name>
</gene>
<feature type="chain" id="PRO_5045737464" evidence="2">
    <location>
        <begin position="23"/>
        <end position="288"/>
    </location>
</feature>
<name>A0ABX7P723_9BACT</name>
<keyword evidence="4" id="KW-1185">Reference proteome</keyword>
<feature type="signal peptide" evidence="2">
    <location>
        <begin position="1"/>
        <end position="22"/>
    </location>
</feature>
<evidence type="ECO:0000256" key="2">
    <source>
        <dbReference type="SAM" id="SignalP"/>
    </source>
</evidence>
<dbReference type="RefSeq" id="WP_206727801.1">
    <property type="nucleotide sequence ID" value="NZ_CP071090.1"/>
</dbReference>
<organism evidence="3 4">
    <name type="scientific">Pyxidicoccus parkwayensis</name>
    <dbReference type="NCBI Taxonomy" id="2813578"/>
    <lineage>
        <taxon>Bacteria</taxon>
        <taxon>Pseudomonadati</taxon>
        <taxon>Myxococcota</taxon>
        <taxon>Myxococcia</taxon>
        <taxon>Myxococcales</taxon>
        <taxon>Cystobacterineae</taxon>
        <taxon>Myxococcaceae</taxon>
        <taxon>Pyxidicoccus</taxon>
    </lineage>
</organism>
<sequence>MNPSRACVLLFTALLSACSSSTSLPNPDILSVTPNQVIVPRELPVEQRVPIRVSLDAVIPVRVDYGNEQVTTDVAKVWIGPAPATVQWVGQDGTLTVVVPDVLDKGSYDVRVALPDGREASRASVLSLILPDDDSHLPVDPDPDSGTLDPEDAGPLILTDAGTEEDGGLSPGQDDAGVQLPEDGGLGPNDPIRPGDITGFTLDTLGDQAWNTPFPVTVRAIGPRAAHFQDSVELTVNKTGAVSPLKLGPFVNGLCVQPVTVQARGANVKLTVTDAYGAQGTSNGFKVQ</sequence>
<protein>
    <submittedName>
        <fullName evidence="3">Uncharacterized protein</fullName>
    </submittedName>
</protein>
<feature type="region of interest" description="Disordered" evidence="1">
    <location>
        <begin position="132"/>
        <end position="178"/>
    </location>
</feature>
<proteinExistence type="predicted"/>
<evidence type="ECO:0000313" key="3">
    <source>
        <dbReference type="EMBL" id="QSQ26252.1"/>
    </source>
</evidence>
<keyword evidence="2" id="KW-0732">Signal</keyword>